<evidence type="ECO:0000256" key="3">
    <source>
        <dbReference type="ARBA" id="ARBA00012095"/>
    </source>
</evidence>
<dbReference type="STRING" id="1794912.AXX12_12785"/>
<dbReference type="PANTHER" id="PTHR28629:SF4">
    <property type="entry name" value="TRIOKINASE_FMN CYCLASE"/>
    <property type="match status" value="1"/>
</dbReference>
<dbReference type="NCBIfam" id="TIGR02365">
    <property type="entry name" value="dha_L_ycgS"/>
    <property type="match status" value="1"/>
</dbReference>
<proteinExistence type="predicted"/>
<comment type="subunit">
    <text evidence="7">Homodimer. The dihydroxyacetone kinase complex is composed of a homodimer of DhaM, a homodimer of DhaK and the subunit DhaL.</text>
</comment>
<dbReference type="EC" id="2.7.1.121" evidence="3"/>
<evidence type="ECO:0000259" key="9">
    <source>
        <dbReference type="PROSITE" id="PS51480"/>
    </source>
</evidence>
<protein>
    <recommendedName>
        <fullName evidence="3">phosphoenolpyruvate--glycerone phosphotransferase</fullName>
        <ecNumber evidence="3">2.7.1.121</ecNumber>
    </recommendedName>
</protein>
<evidence type="ECO:0000256" key="5">
    <source>
        <dbReference type="ARBA" id="ARBA00022777"/>
    </source>
</evidence>
<evidence type="ECO:0000256" key="7">
    <source>
        <dbReference type="ARBA" id="ARBA00046577"/>
    </source>
</evidence>
<dbReference type="PANTHER" id="PTHR28629">
    <property type="entry name" value="TRIOKINASE/FMN CYCLASE"/>
    <property type="match status" value="1"/>
</dbReference>
<keyword evidence="5 10" id="KW-0418">Kinase</keyword>
<evidence type="ECO:0000256" key="1">
    <source>
        <dbReference type="ARBA" id="ARBA00001113"/>
    </source>
</evidence>
<dbReference type="AlphaFoldDB" id="A0A154BNK6"/>
<name>A0A154BNK6_ANASB</name>
<dbReference type="SMART" id="SM01120">
    <property type="entry name" value="Dak2"/>
    <property type="match status" value="1"/>
</dbReference>
<evidence type="ECO:0000256" key="8">
    <source>
        <dbReference type="ARBA" id="ARBA00055771"/>
    </source>
</evidence>
<dbReference type="Proteomes" id="UP000076268">
    <property type="component" value="Unassembled WGS sequence"/>
</dbReference>
<dbReference type="PROSITE" id="PS51480">
    <property type="entry name" value="DHAL"/>
    <property type="match status" value="1"/>
</dbReference>
<comment type="pathway">
    <text evidence="2">Polyol metabolism; glycerol degradation.</text>
</comment>
<keyword evidence="4" id="KW-0808">Transferase</keyword>
<keyword evidence="11" id="KW-1185">Reference proteome</keyword>
<organism evidence="10 11">
    <name type="scientific">Anaerosporomusa subterranea</name>
    <dbReference type="NCBI Taxonomy" id="1794912"/>
    <lineage>
        <taxon>Bacteria</taxon>
        <taxon>Bacillati</taxon>
        <taxon>Bacillota</taxon>
        <taxon>Negativicutes</taxon>
        <taxon>Acetonemataceae</taxon>
        <taxon>Anaerosporomusa</taxon>
    </lineage>
</organism>
<dbReference type="InterPro" id="IPR012737">
    <property type="entry name" value="DhaK_L_YcgS"/>
</dbReference>
<feature type="domain" description="DhaL" evidence="9">
    <location>
        <begin position="3"/>
        <end position="204"/>
    </location>
</feature>
<dbReference type="GO" id="GO:0019563">
    <property type="term" value="P:glycerol catabolic process"/>
    <property type="evidence" value="ECO:0007669"/>
    <property type="project" value="TreeGrafter"/>
</dbReference>
<dbReference type="EMBL" id="LSGP01000023">
    <property type="protein sequence ID" value="KYZ75577.1"/>
    <property type="molecule type" value="Genomic_DNA"/>
</dbReference>
<evidence type="ECO:0000256" key="2">
    <source>
        <dbReference type="ARBA" id="ARBA00004745"/>
    </source>
</evidence>
<evidence type="ECO:0000313" key="10">
    <source>
        <dbReference type="EMBL" id="KYZ75577.1"/>
    </source>
</evidence>
<evidence type="ECO:0000256" key="4">
    <source>
        <dbReference type="ARBA" id="ARBA00022679"/>
    </source>
</evidence>
<evidence type="ECO:0000256" key="6">
    <source>
        <dbReference type="ARBA" id="ARBA00022798"/>
    </source>
</evidence>
<dbReference type="SUPFAM" id="SSF101473">
    <property type="entry name" value="DhaL-like"/>
    <property type="match status" value="1"/>
</dbReference>
<evidence type="ECO:0000313" key="11">
    <source>
        <dbReference type="Proteomes" id="UP000076268"/>
    </source>
</evidence>
<accession>A0A154BNK6</accession>
<dbReference type="Pfam" id="PF02734">
    <property type="entry name" value="Dak2"/>
    <property type="match status" value="1"/>
</dbReference>
<dbReference type="InterPro" id="IPR050861">
    <property type="entry name" value="Dihydroxyacetone_Kinase"/>
</dbReference>
<dbReference type="RefSeq" id="WP_066244345.1">
    <property type="nucleotide sequence ID" value="NZ_LSGP01000023.1"/>
</dbReference>
<comment type="caution">
    <text evidence="10">The sequence shown here is derived from an EMBL/GenBank/DDBJ whole genome shotgun (WGS) entry which is preliminary data.</text>
</comment>
<sequence length="214" mass="21966">MANCLIAAVEAIGAAIASNKEVLTSLDAAIGDADHGINMARGFQAVSGKLSTLAQTADAATVLKTVGMTLITTVGGASGPLYGTAFLRAAAAGQGKNTLSPSDVGNMLAAAIAGIKERGKAVRGEKTMLDALEPAYEAFKSAEQQGRSLVECLAAARESALDGVMFTKSIIATKGRASYLGERSLGHQDPGATSAYLIIAALEEFCRSQEQREE</sequence>
<dbReference type="GO" id="GO:0047324">
    <property type="term" value="F:phosphoenolpyruvate-glycerone phosphotransferase activity"/>
    <property type="evidence" value="ECO:0007669"/>
    <property type="project" value="UniProtKB-EC"/>
</dbReference>
<dbReference type="InterPro" id="IPR004007">
    <property type="entry name" value="DhaL_dom"/>
</dbReference>
<comment type="catalytic activity">
    <reaction evidence="1">
        <text>dihydroxyacetone + phosphoenolpyruvate = dihydroxyacetone phosphate + pyruvate</text>
        <dbReference type="Rhea" id="RHEA:18381"/>
        <dbReference type="ChEBI" id="CHEBI:15361"/>
        <dbReference type="ChEBI" id="CHEBI:16016"/>
        <dbReference type="ChEBI" id="CHEBI:57642"/>
        <dbReference type="ChEBI" id="CHEBI:58702"/>
        <dbReference type="EC" id="2.7.1.121"/>
    </reaction>
</comment>
<comment type="function">
    <text evidence="8">ADP-binding subunit of the dihydroxyacetone kinase, which is responsible for the phosphoenolpyruvate (PEP)-dependent phosphorylation of dihydroxyacetone. DhaL-ADP is converted to DhaL-ATP via a phosphoryl group transfer from DhaM and transmits it to dihydroxyacetone binds to DhaK.</text>
</comment>
<dbReference type="GO" id="GO:0005829">
    <property type="term" value="C:cytosol"/>
    <property type="evidence" value="ECO:0007669"/>
    <property type="project" value="TreeGrafter"/>
</dbReference>
<dbReference type="GO" id="GO:0004371">
    <property type="term" value="F:glycerone kinase activity"/>
    <property type="evidence" value="ECO:0007669"/>
    <property type="project" value="InterPro"/>
</dbReference>
<dbReference type="Gene3D" id="1.25.40.340">
    <property type="match status" value="1"/>
</dbReference>
<reference evidence="10 11" key="1">
    <citation type="submission" date="2016-02" db="EMBL/GenBank/DDBJ databases">
        <title>Anaerosporomusa subterraneum gen. nov., sp. nov., a spore-forming obligate anaerobe isolated from saprolite.</title>
        <authorList>
            <person name="Choi J.K."/>
            <person name="Shah M."/>
            <person name="Yee N."/>
        </authorList>
    </citation>
    <scope>NUCLEOTIDE SEQUENCE [LARGE SCALE GENOMIC DNA]</scope>
    <source>
        <strain evidence="10 11">RU4</strain>
    </source>
</reference>
<dbReference type="FunFam" id="1.25.40.340:FF:000002">
    <property type="entry name" value="Dihydroxyacetone kinase, L subunit"/>
    <property type="match status" value="1"/>
</dbReference>
<dbReference type="OrthoDB" id="9800291at2"/>
<dbReference type="InterPro" id="IPR036117">
    <property type="entry name" value="DhaL_dom_sf"/>
</dbReference>
<gene>
    <name evidence="10" type="ORF">AXX12_12785</name>
</gene>
<keyword evidence="6" id="KW-0319">Glycerol metabolism</keyword>